<protein>
    <recommendedName>
        <fullName evidence="4">DUF4390 domain-containing protein</fullName>
    </recommendedName>
</protein>
<evidence type="ECO:0000256" key="1">
    <source>
        <dbReference type="SAM" id="SignalP"/>
    </source>
</evidence>
<feature type="signal peptide" evidence="1">
    <location>
        <begin position="1"/>
        <end position="21"/>
    </location>
</feature>
<comment type="caution">
    <text evidence="2">The sequence shown here is derived from an EMBL/GenBank/DDBJ whole genome shotgun (WGS) entry which is preliminary data.</text>
</comment>
<dbReference type="RefSeq" id="WP_284244926.1">
    <property type="nucleotide sequence ID" value="NZ_BSST01000001.1"/>
</dbReference>
<evidence type="ECO:0000313" key="2">
    <source>
        <dbReference type="EMBL" id="GLX79039.1"/>
    </source>
</evidence>
<dbReference type="EMBL" id="BSST01000001">
    <property type="protein sequence ID" value="GLX79039.1"/>
    <property type="molecule type" value="Genomic_DNA"/>
</dbReference>
<organism evidence="2 3">
    <name type="scientific">Thalassotalea insulae</name>
    <dbReference type="NCBI Taxonomy" id="2056778"/>
    <lineage>
        <taxon>Bacteria</taxon>
        <taxon>Pseudomonadati</taxon>
        <taxon>Pseudomonadota</taxon>
        <taxon>Gammaproteobacteria</taxon>
        <taxon>Alteromonadales</taxon>
        <taxon>Colwelliaceae</taxon>
        <taxon>Thalassotalea</taxon>
    </lineage>
</organism>
<keyword evidence="1" id="KW-0732">Signal</keyword>
<accession>A0ABQ6GUL4</accession>
<keyword evidence="3" id="KW-1185">Reference proteome</keyword>
<evidence type="ECO:0008006" key="4">
    <source>
        <dbReference type="Google" id="ProtNLM"/>
    </source>
</evidence>
<gene>
    <name evidence="2" type="ORF">tinsulaeT_23790</name>
</gene>
<reference evidence="2 3" key="1">
    <citation type="submission" date="2023-03" db="EMBL/GenBank/DDBJ databases">
        <title>Draft genome sequence of Thalassotalea insulae KCTC 62186T.</title>
        <authorList>
            <person name="Sawabe T."/>
        </authorList>
    </citation>
    <scope>NUCLEOTIDE SEQUENCE [LARGE SCALE GENOMIC DNA]</scope>
    <source>
        <strain evidence="2 3">KCTC 62186</strain>
    </source>
</reference>
<feature type="chain" id="PRO_5045395467" description="DUF4390 domain-containing protein" evidence="1">
    <location>
        <begin position="22"/>
        <end position="189"/>
    </location>
</feature>
<name>A0ABQ6GUL4_9GAMM</name>
<sequence length="189" mass="21575">MKKLLLILVVCGLFETATVTAHGLNMTTANITVRQKNHLSVRVATSLTALFRHMQWQGKPLSIAHMVSDEGKLEEFHQRLEQMFSEQLTILVEGKPLQSRQIRLMNLTQLRQYLRSEVAEAVLPQRDKHESYQDFVINIDGFMPSTGKGEKLKINFPVELGPIMTSYSEPKIQTLAKGEQVTRYQLQLP</sequence>
<evidence type="ECO:0000313" key="3">
    <source>
        <dbReference type="Proteomes" id="UP001157186"/>
    </source>
</evidence>
<proteinExistence type="predicted"/>
<dbReference type="Proteomes" id="UP001157186">
    <property type="component" value="Unassembled WGS sequence"/>
</dbReference>